<dbReference type="Pfam" id="PF00934">
    <property type="entry name" value="PE"/>
    <property type="match status" value="1"/>
</dbReference>
<evidence type="ECO:0000313" key="2">
    <source>
        <dbReference type="EMBL" id="ONM49139.1"/>
    </source>
</evidence>
<organism evidence="2 3">
    <name type="scientific">Nocardia donostiensis</name>
    <dbReference type="NCBI Taxonomy" id="1538463"/>
    <lineage>
        <taxon>Bacteria</taxon>
        <taxon>Bacillati</taxon>
        <taxon>Actinomycetota</taxon>
        <taxon>Actinomycetes</taxon>
        <taxon>Mycobacteriales</taxon>
        <taxon>Nocardiaceae</taxon>
        <taxon>Nocardia</taxon>
    </lineage>
</organism>
<evidence type="ECO:0000259" key="1">
    <source>
        <dbReference type="Pfam" id="PF00934"/>
    </source>
</evidence>
<proteinExistence type="predicted"/>
<name>A0A1W0AV91_9NOCA</name>
<sequence>MIGHVDVTPELILAAAVELDLLADRLAGAAAISAPATHVIPSGADEASLLGAHHMNRGAATHDRAVAQGVLELHHAAATLRTQLAHYLAQDAASAAVTTLTGGPFTSIAV</sequence>
<dbReference type="EMBL" id="MUMY01000006">
    <property type="protein sequence ID" value="ONM49139.1"/>
    <property type="molecule type" value="Genomic_DNA"/>
</dbReference>
<dbReference type="InterPro" id="IPR038332">
    <property type="entry name" value="PPE_sf"/>
</dbReference>
<reference evidence="2 3" key="1">
    <citation type="journal article" date="2016" name="Antonie Van Leeuwenhoek">
        <title>Nocardia donostiensis sp. nov., isolated from human respiratory specimens.</title>
        <authorList>
            <person name="Ercibengoa M."/>
            <person name="Bell M."/>
            <person name="Marimon J.M."/>
            <person name="Humrighouse B."/>
            <person name="Klenk H.P."/>
            <person name="Potter G."/>
            <person name="Perez-Trallero E."/>
        </authorList>
    </citation>
    <scope>NUCLEOTIDE SEQUENCE [LARGE SCALE GENOMIC DNA]</scope>
    <source>
        <strain evidence="2 3">X1655</strain>
    </source>
</reference>
<evidence type="ECO:0000313" key="3">
    <source>
        <dbReference type="Proteomes" id="UP000188836"/>
    </source>
</evidence>
<feature type="domain" description="PE" evidence="1">
    <location>
        <begin position="5"/>
        <end position="93"/>
    </location>
</feature>
<keyword evidence="3" id="KW-1185">Reference proteome</keyword>
<protein>
    <submittedName>
        <fullName evidence="2">PE family protein</fullName>
    </submittedName>
</protein>
<dbReference type="SUPFAM" id="SSF140459">
    <property type="entry name" value="PE/PPE dimer-like"/>
    <property type="match status" value="1"/>
</dbReference>
<dbReference type="Proteomes" id="UP000188836">
    <property type="component" value="Unassembled WGS sequence"/>
</dbReference>
<gene>
    <name evidence="2" type="ORF">B0T46_09470</name>
</gene>
<accession>A0A1W0AV91</accession>
<dbReference type="OrthoDB" id="4571215at2"/>
<dbReference type="STRING" id="1538463.B0T36_16640"/>
<dbReference type="AlphaFoldDB" id="A0A1W0AV91"/>
<dbReference type="RefSeq" id="WP_077116160.1">
    <property type="nucleotide sequence ID" value="NZ_LOKT01000010.1"/>
</dbReference>
<comment type="caution">
    <text evidence="2">The sequence shown here is derived from an EMBL/GenBank/DDBJ whole genome shotgun (WGS) entry which is preliminary data.</text>
</comment>
<dbReference type="InterPro" id="IPR000084">
    <property type="entry name" value="PE-PGRS_N"/>
</dbReference>
<dbReference type="Gene3D" id="1.10.287.850">
    <property type="entry name" value="HP0062-like domain"/>
    <property type="match status" value="1"/>
</dbReference>